<feature type="transmembrane region" description="Helical" evidence="1">
    <location>
        <begin position="362"/>
        <end position="385"/>
    </location>
</feature>
<dbReference type="EMBL" id="KZ084100">
    <property type="protein sequence ID" value="OSD03407.1"/>
    <property type="molecule type" value="Genomic_DNA"/>
</dbReference>
<gene>
    <name evidence="2" type="ORF">PYCCODRAFT_1466796</name>
</gene>
<keyword evidence="1" id="KW-1133">Transmembrane helix</keyword>
<reference evidence="2 3" key="1">
    <citation type="journal article" date="2015" name="Biotechnol. Biofuels">
        <title>Enhanced degradation of softwood versus hardwood by the white-rot fungus Pycnoporus coccineus.</title>
        <authorList>
            <person name="Couturier M."/>
            <person name="Navarro D."/>
            <person name="Chevret D."/>
            <person name="Henrissat B."/>
            <person name="Piumi F."/>
            <person name="Ruiz-Duenas F.J."/>
            <person name="Martinez A.T."/>
            <person name="Grigoriev I.V."/>
            <person name="Riley R."/>
            <person name="Lipzen A."/>
            <person name="Berrin J.G."/>
            <person name="Master E.R."/>
            <person name="Rosso M.N."/>
        </authorList>
    </citation>
    <scope>NUCLEOTIDE SEQUENCE [LARGE SCALE GENOMIC DNA]</scope>
    <source>
        <strain evidence="2 3">BRFM310</strain>
    </source>
</reference>
<feature type="transmembrane region" description="Helical" evidence="1">
    <location>
        <begin position="417"/>
        <end position="439"/>
    </location>
</feature>
<evidence type="ECO:0000313" key="3">
    <source>
        <dbReference type="Proteomes" id="UP000193067"/>
    </source>
</evidence>
<organism evidence="2 3">
    <name type="scientific">Trametes coccinea (strain BRFM310)</name>
    <name type="common">Pycnoporus coccineus</name>
    <dbReference type="NCBI Taxonomy" id="1353009"/>
    <lineage>
        <taxon>Eukaryota</taxon>
        <taxon>Fungi</taxon>
        <taxon>Dikarya</taxon>
        <taxon>Basidiomycota</taxon>
        <taxon>Agaricomycotina</taxon>
        <taxon>Agaricomycetes</taxon>
        <taxon>Polyporales</taxon>
        <taxon>Polyporaceae</taxon>
        <taxon>Trametes</taxon>
    </lineage>
</organism>
<evidence type="ECO:0000256" key="1">
    <source>
        <dbReference type="SAM" id="Phobius"/>
    </source>
</evidence>
<keyword evidence="1" id="KW-0812">Transmembrane</keyword>
<dbReference type="Proteomes" id="UP000193067">
    <property type="component" value="Unassembled WGS sequence"/>
</dbReference>
<name>A0A1Y2IQP5_TRAC3</name>
<dbReference type="OrthoDB" id="2674421at2759"/>
<protein>
    <recommendedName>
        <fullName evidence="4">WW domain-containing protein</fullName>
    </recommendedName>
</protein>
<keyword evidence="3" id="KW-1185">Reference proteome</keyword>
<evidence type="ECO:0000313" key="2">
    <source>
        <dbReference type="EMBL" id="OSD03407.1"/>
    </source>
</evidence>
<dbReference type="AlphaFoldDB" id="A0A1Y2IQP5"/>
<keyword evidence="1" id="KW-0472">Membrane</keyword>
<accession>A0A1Y2IQP5</accession>
<feature type="transmembrane region" description="Helical" evidence="1">
    <location>
        <begin position="445"/>
        <end position="466"/>
    </location>
</feature>
<sequence>MDTAILVESPAGMLCTNPPHYDNIDNISDDVDEKCRDQGTLQIMPTAPCENDRCERRALVTHGYFPIPGGANTTAPVFNTRVAPEGWTWYVNPEGSPFYVKCDEHLVTDIPMERLGGLKCWIDLFRARIKALQSPMPKDYEIYLNPEAEGQTCKYYLVNHDNRSLFWIDDVCPGFGNMEMFLASSPEHLGFLLQQQYWKHREYFPHRAISVASRRKLYQILNFARADLMTSRLYSTFPYSVSDCTQFMNILESDQDDSPAFERIYNTYYGADHARISREQQRLDKPAPQRSILMDSYNVLMFNMPGRRNEELELLFNDELAYAMHCQEYGAARLKEWQNNSMTSIGLTVIGVISVLRPTNPISASLGSLAVALALGGVGSSLLLLQRYADADKFDALLAGLHLSDVEHPTLGFQPMAVIHCLPGALATWSVILLATHLLSDFVDLQTMFVQAPTIVFALTFVAMLFKAAKVLRVGFVEPTEGPPILV</sequence>
<proteinExistence type="predicted"/>
<evidence type="ECO:0008006" key="4">
    <source>
        <dbReference type="Google" id="ProtNLM"/>
    </source>
</evidence>